<name>A0AAN1GWS0_9RHOB</name>
<reference evidence="3 4" key="1">
    <citation type="journal article" date="2017" name="Front. Microbiol.">
        <title>Phaeobacter piscinae sp. nov., a species of the Roseobacter group and potential aquaculture probiont.</title>
        <authorList>
            <person name="Sonnenschein E.C."/>
            <person name="Phippen C.B.W."/>
            <person name="Nielsen K.F."/>
            <person name="Mateiu R.V."/>
            <person name="Melchiorsen J."/>
            <person name="Gram L."/>
            <person name="Overmann J."/>
            <person name="Freese H.M."/>
        </authorList>
    </citation>
    <scope>NUCLEOTIDE SEQUENCE [LARGE SCALE GENOMIC DNA]</scope>
    <source>
        <strain evidence="3 4">P13</strain>
    </source>
</reference>
<keyword evidence="2" id="KW-0732">Signal</keyword>
<gene>
    <name evidence="3" type="ORF">PhaeoP13_04132</name>
</gene>
<dbReference type="Pfam" id="PF07996">
    <property type="entry name" value="T4SS"/>
    <property type="match status" value="1"/>
</dbReference>
<keyword evidence="3" id="KW-0614">Plasmid</keyword>
<evidence type="ECO:0000256" key="1">
    <source>
        <dbReference type="SAM" id="Coils"/>
    </source>
</evidence>
<proteinExistence type="predicted"/>
<evidence type="ECO:0000313" key="4">
    <source>
        <dbReference type="Proteomes" id="UP000218606"/>
    </source>
</evidence>
<keyword evidence="1" id="KW-0175">Coiled coil</keyword>
<dbReference type="Proteomes" id="UP000218606">
    <property type="component" value="Plasmid pP13_g"/>
</dbReference>
<organism evidence="3 4">
    <name type="scientific">Phaeobacter piscinae</name>
    <dbReference type="NCBI Taxonomy" id="1580596"/>
    <lineage>
        <taxon>Bacteria</taxon>
        <taxon>Pseudomonadati</taxon>
        <taxon>Pseudomonadota</taxon>
        <taxon>Alphaproteobacteria</taxon>
        <taxon>Rhodobacterales</taxon>
        <taxon>Roseobacteraceae</taxon>
        <taxon>Phaeobacter</taxon>
    </lineage>
</organism>
<dbReference type="Gene3D" id="1.20.58.430">
    <property type="entry name" value="Type IV secretion system, VirB5-domain"/>
    <property type="match status" value="1"/>
</dbReference>
<feature type="signal peptide" evidence="2">
    <location>
        <begin position="1"/>
        <end position="25"/>
    </location>
</feature>
<accession>A0AAN1GWS0</accession>
<dbReference type="RefSeq" id="WP_096873620.1">
    <property type="nucleotide sequence ID" value="NZ_CP010774.1"/>
</dbReference>
<dbReference type="InterPro" id="IPR014158">
    <property type="entry name" value="T4SS_VirB5"/>
</dbReference>
<geneLocation type="plasmid" evidence="4">
    <name>pp13_g</name>
</geneLocation>
<protein>
    <submittedName>
        <fullName evidence="3">Type IV secretion system protein</fullName>
    </submittedName>
</protein>
<sequence>MKILRNGTAAIALAAASFFAAPAHAGGVPVIDGTSLAQIVAQLEQMRQQYATQLEELATMQQELATAQEQLTSITGSRGISSVLNSAGDIQSRVAAFSLDSIQQSALSGSPLSGLDGMNSTIDDLRSKFALGDLQAIFDSSEPIDQAIAEQASAGVAAIATAEDTYTRSNDAMGRINTMINQIDTNADLKASIDYNTRVMAELAVLLNENLRIQAANANVAGANALSEARDAAKAREFRRVSQ</sequence>
<feature type="chain" id="PRO_5042891682" evidence="2">
    <location>
        <begin position="26"/>
        <end position="243"/>
    </location>
</feature>
<dbReference type="EMBL" id="CP010774">
    <property type="protein sequence ID" value="ATG46014.1"/>
    <property type="molecule type" value="Genomic_DNA"/>
</dbReference>
<evidence type="ECO:0000256" key="2">
    <source>
        <dbReference type="SAM" id="SignalP"/>
    </source>
</evidence>
<dbReference type="AlphaFoldDB" id="A0AAN1GWS0"/>
<dbReference type="SUPFAM" id="SSF101082">
    <property type="entry name" value="Typo IV secretion system protein TraC"/>
    <property type="match status" value="1"/>
</dbReference>
<dbReference type="InterPro" id="IPR023220">
    <property type="entry name" value="T4SS_VirB5-domain"/>
</dbReference>
<evidence type="ECO:0000313" key="3">
    <source>
        <dbReference type="EMBL" id="ATG46014.1"/>
    </source>
</evidence>
<feature type="coiled-coil region" evidence="1">
    <location>
        <begin position="36"/>
        <end position="70"/>
    </location>
</feature>